<gene>
    <name evidence="1" type="ORF">JOB18_021476</name>
</gene>
<accession>A0AAV6S1L5</accession>
<dbReference type="EMBL" id="JAGKHQ010000008">
    <property type="protein sequence ID" value="KAG7510435.1"/>
    <property type="molecule type" value="Genomic_DNA"/>
</dbReference>
<evidence type="ECO:0000313" key="2">
    <source>
        <dbReference type="Proteomes" id="UP000693946"/>
    </source>
</evidence>
<reference evidence="1 2" key="1">
    <citation type="journal article" date="2021" name="Sci. Rep.">
        <title>Chromosome anchoring in Senegalese sole (Solea senegalensis) reveals sex-associated markers and genome rearrangements in flatfish.</title>
        <authorList>
            <person name="Guerrero-Cozar I."/>
            <person name="Gomez-Garrido J."/>
            <person name="Berbel C."/>
            <person name="Martinez-Blanch J.F."/>
            <person name="Alioto T."/>
            <person name="Claros M.G."/>
            <person name="Gagnaire P.A."/>
            <person name="Manchado M."/>
        </authorList>
    </citation>
    <scope>NUCLEOTIDE SEQUENCE [LARGE SCALE GENOMIC DNA]</scope>
    <source>
        <strain evidence="1">Sse05_10M</strain>
    </source>
</reference>
<evidence type="ECO:0000313" key="1">
    <source>
        <dbReference type="EMBL" id="KAG7510435.1"/>
    </source>
</evidence>
<dbReference type="AlphaFoldDB" id="A0AAV6S1L5"/>
<protein>
    <submittedName>
        <fullName evidence="1">Uncharacterized protein</fullName>
    </submittedName>
</protein>
<name>A0AAV6S1L5_SOLSE</name>
<sequence length="175" mass="19519">MNRCRYVNGQICIGIKSCVFDIFIFTVQHVFLPDRYLSLEASGYFADSLHFESNKLTGRCQPRHRKTASSSSSMVCLHPRAVTFSCVRSMNLSLLSSHRGCTSKHCHSLTQVLLASLNPYEEKPTFSLSPVVGRRGGVDFSPGLSCLFYSFPAFPSLFTSDSYKSSLNGLRNLKD</sequence>
<dbReference type="Proteomes" id="UP000693946">
    <property type="component" value="Linkage Group LG16"/>
</dbReference>
<proteinExistence type="predicted"/>
<keyword evidence="2" id="KW-1185">Reference proteome</keyword>
<comment type="caution">
    <text evidence="1">The sequence shown here is derived from an EMBL/GenBank/DDBJ whole genome shotgun (WGS) entry which is preliminary data.</text>
</comment>
<organism evidence="1 2">
    <name type="scientific">Solea senegalensis</name>
    <name type="common">Senegalese sole</name>
    <dbReference type="NCBI Taxonomy" id="28829"/>
    <lineage>
        <taxon>Eukaryota</taxon>
        <taxon>Metazoa</taxon>
        <taxon>Chordata</taxon>
        <taxon>Craniata</taxon>
        <taxon>Vertebrata</taxon>
        <taxon>Euteleostomi</taxon>
        <taxon>Actinopterygii</taxon>
        <taxon>Neopterygii</taxon>
        <taxon>Teleostei</taxon>
        <taxon>Neoteleostei</taxon>
        <taxon>Acanthomorphata</taxon>
        <taxon>Carangaria</taxon>
        <taxon>Pleuronectiformes</taxon>
        <taxon>Pleuronectoidei</taxon>
        <taxon>Soleidae</taxon>
        <taxon>Solea</taxon>
    </lineage>
</organism>